<protein>
    <submittedName>
        <fullName evidence="1">Uncharacterized protein</fullName>
    </submittedName>
</protein>
<keyword evidence="2" id="KW-1185">Reference proteome</keyword>
<dbReference type="Proteomes" id="UP000005365">
    <property type="component" value="Unassembled WGS sequence"/>
</dbReference>
<organism evidence="1 2">
    <name type="scientific">Neisseria sicca ATCC 29256</name>
    <dbReference type="NCBI Taxonomy" id="547045"/>
    <lineage>
        <taxon>Bacteria</taxon>
        <taxon>Pseudomonadati</taxon>
        <taxon>Pseudomonadota</taxon>
        <taxon>Betaproteobacteria</taxon>
        <taxon>Neisseriales</taxon>
        <taxon>Neisseriaceae</taxon>
        <taxon>Neisseria</taxon>
    </lineage>
</organism>
<dbReference type="AlphaFoldDB" id="C6M1V5"/>
<comment type="caution">
    <text evidence="1">The sequence shown here is derived from an EMBL/GenBank/DDBJ whole genome shotgun (WGS) entry which is preliminary data.</text>
</comment>
<name>C6M1V5_NEISI</name>
<sequence length="85" mass="10113">MFGKINLKLYFDSLHCFDLAFYFQKDFENLIRQTWWNRGLNIEKQGRAVGYFDWFGAGFSLTIKQGLHMATLRRLMPRLVADVFV</sequence>
<accession>C6M1V5</accession>
<gene>
    <name evidence="1" type="ORF">NEISICOT_00493</name>
</gene>
<reference evidence="1" key="1">
    <citation type="submission" date="2009-07" db="EMBL/GenBank/DDBJ databases">
        <authorList>
            <person name="Weinstock G."/>
            <person name="Sodergren E."/>
            <person name="Clifton S."/>
            <person name="Fulton L."/>
            <person name="Fulton B."/>
            <person name="Courtney L."/>
            <person name="Fronick C."/>
            <person name="Harrison M."/>
            <person name="Strong C."/>
            <person name="Farmer C."/>
            <person name="Delahaunty K."/>
            <person name="Markovic C."/>
            <person name="Hall O."/>
            <person name="Minx P."/>
            <person name="Tomlinson C."/>
            <person name="Mitreva M."/>
            <person name="Nelson J."/>
            <person name="Hou S."/>
            <person name="Wollam A."/>
            <person name="Pepin K.H."/>
            <person name="Johnson M."/>
            <person name="Bhonagiri V."/>
            <person name="Nash W.E."/>
            <person name="Warren W."/>
            <person name="Chinwalla A."/>
            <person name="Mardis E.R."/>
            <person name="Wilson R.K."/>
        </authorList>
    </citation>
    <scope>NUCLEOTIDE SEQUENCE [LARGE SCALE GENOMIC DNA]</scope>
    <source>
        <strain evidence="1">ATCC 29256</strain>
    </source>
</reference>
<evidence type="ECO:0000313" key="2">
    <source>
        <dbReference type="Proteomes" id="UP000005365"/>
    </source>
</evidence>
<proteinExistence type="predicted"/>
<dbReference type="EMBL" id="ACKO02000002">
    <property type="protein sequence ID" value="EET45783.1"/>
    <property type="molecule type" value="Genomic_DNA"/>
</dbReference>
<evidence type="ECO:0000313" key="1">
    <source>
        <dbReference type="EMBL" id="EET45783.1"/>
    </source>
</evidence>